<dbReference type="RefSeq" id="WP_088713591.1">
    <property type="nucleotide sequence ID" value="NZ_NFZT01000007.1"/>
</dbReference>
<protein>
    <submittedName>
        <fullName evidence="2">Uncharacterized protein</fullName>
    </submittedName>
</protein>
<organism evidence="2 3">
    <name type="scientific">Pacificimonas flava</name>
    <dbReference type="NCBI Taxonomy" id="1234595"/>
    <lineage>
        <taxon>Bacteria</taxon>
        <taxon>Pseudomonadati</taxon>
        <taxon>Pseudomonadota</taxon>
        <taxon>Alphaproteobacteria</taxon>
        <taxon>Sphingomonadales</taxon>
        <taxon>Sphingosinicellaceae</taxon>
        <taxon>Pacificimonas</taxon>
    </lineage>
</organism>
<dbReference type="OrthoDB" id="5801787at2"/>
<keyword evidence="1" id="KW-0472">Membrane</keyword>
<evidence type="ECO:0000256" key="1">
    <source>
        <dbReference type="SAM" id="Phobius"/>
    </source>
</evidence>
<sequence>MATVNEDLAGPPPTARPWHLLFVGIVSLLWNAFGAFDYVMTQLRNEAYMSGFPEEQLAYFYGMPVWADIGWALGVWGAVAGSVLLLLKSRWALAAFLLSLAGLLVSALHQIVNPPPASLSGGMMWFAALIWAFTLFLIWYSAAMRKRGVLR</sequence>
<feature type="transmembrane region" description="Helical" evidence="1">
    <location>
        <begin position="91"/>
        <end position="111"/>
    </location>
</feature>
<feature type="transmembrane region" description="Helical" evidence="1">
    <location>
        <begin position="20"/>
        <end position="39"/>
    </location>
</feature>
<comment type="caution">
    <text evidence="2">The sequence shown here is derived from an EMBL/GenBank/DDBJ whole genome shotgun (WGS) entry which is preliminary data.</text>
</comment>
<evidence type="ECO:0000313" key="2">
    <source>
        <dbReference type="EMBL" id="OWV31794.1"/>
    </source>
</evidence>
<feature type="transmembrane region" description="Helical" evidence="1">
    <location>
        <begin position="59"/>
        <end position="79"/>
    </location>
</feature>
<accession>A0A219B0Q1</accession>
<proteinExistence type="predicted"/>
<reference evidence="3" key="1">
    <citation type="submission" date="2017-05" db="EMBL/GenBank/DDBJ databases">
        <authorList>
            <person name="Lin X."/>
        </authorList>
    </citation>
    <scope>NUCLEOTIDE SEQUENCE [LARGE SCALE GENOMIC DNA]</scope>
    <source>
        <strain evidence="3">JLT2012</strain>
    </source>
</reference>
<feature type="transmembrane region" description="Helical" evidence="1">
    <location>
        <begin position="123"/>
        <end position="142"/>
    </location>
</feature>
<gene>
    <name evidence="2" type="ORF">B5C34_14890</name>
</gene>
<dbReference type="EMBL" id="NFZT01000007">
    <property type="protein sequence ID" value="OWV31794.1"/>
    <property type="molecule type" value="Genomic_DNA"/>
</dbReference>
<keyword evidence="3" id="KW-1185">Reference proteome</keyword>
<dbReference type="AlphaFoldDB" id="A0A219B0Q1"/>
<dbReference type="Proteomes" id="UP000198462">
    <property type="component" value="Unassembled WGS sequence"/>
</dbReference>
<evidence type="ECO:0000313" key="3">
    <source>
        <dbReference type="Proteomes" id="UP000198462"/>
    </source>
</evidence>
<keyword evidence="1" id="KW-0812">Transmembrane</keyword>
<keyword evidence="1" id="KW-1133">Transmembrane helix</keyword>
<name>A0A219B0Q1_9SPHN</name>